<reference evidence="1" key="1">
    <citation type="journal article" date="2007" name="Proc. Natl. Acad. Sci. U.S.A.">
        <title>Spliced leader RNA trans-splicing in dinoflagellates.</title>
        <authorList>
            <person name="Zhang H."/>
            <person name="Hou Y."/>
            <person name="Miranda L."/>
            <person name="Campbell D.A."/>
            <person name="Sturm N.R."/>
            <person name="Gaasterland T."/>
            <person name="Lin S."/>
        </authorList>
    </citation>
    <scope>NUCLEOTIDE SEQUENCE</scope>
    <source>
        <strain evidence="1">CCMP1975</strain>
    </source>
</reference>
<accession>A7WPX5</accession>
<name>A7WPX5_KARVE</name>
<dbReference type="AlphaFoldDB" id="A7WPX5"/>
<sequence length="258" mass="28484">MVQKWQLWRGSKPRDDGDSKLKRTITWYNKHGNLVKPIIFKNAKTFLGAIEPSRALKILKGLETKGPEIKDPNAWLARAAGRHADDLDPKVKKTISWYNKHGGLQKEIHFSTVKTPLSAISLGDALKILKGLEEKGPTLTDSTWWVVNAASKVMDRQGGYEAWSAPVWSPGRRKSFETDASVATGLDSKLTKTVMWYNKHGGLQQPIDLNAVSPHLSAVDSKVALQVLKGLDGKGSTVRNPTAWLCKAIEKVSSRLGP</sequence>
<protein>
    <submittedName>
        <fullName evidence="1">Uncharacterized protein</fullName>
    </submittedName>
</protein>
<proteinExistence type="evidence at transcript level"/>
<evidence type="ECO:0000313" key="1">
    <source>
        <dbReference type="EMBL" id="ABV22288.1"/>
    </source>
</evidence>
<organism evidence="1">
    <name type="scientific">Karlodinium veneficum</name>
    <name type="common">Dinoflagellate</name>
    <name type="synonym">Karlodinium micrum</name>
    <dbReference type="NCBI Taxonomy" id="407301"/>
    <lineage>
        <taxon>Eukaryota</taxon>
        <taxon>Sar</taxon>
        <taxon>Alveolata</taxon>
        <taxon>Dinophyceae</taxon>
        <taxon>Gymnodiniales</taxon>
        <taxon>Kareniaceae</taxon>
        <taxon>Karlodinium</taxon>
    </lineage>
</organism>
<dbReference type="EMBL" id="EF134174">
    <property type="protein sequence ID" value="ABV22288.1"/>
    <property type="molecule type" value="mRNA"/>
</dbReference>